<evidence type="ECO:0000313" key="2">
    <source>
        <dbReference type="EMBL" id="HJA05986.1"/>
    </source>
</evidence>
<dbReference type="Proteomes" id="UP000824223">
    <property type="component" value="Unassembled WGS sequence"/>
</dbReference>
<accession>A0A9D2KIX0</accession>
<protein>
    <submittedName>
        <fullName evidence="2">Type II toxin-antitoxin system RelE/ParE family toxin</fullName>
    </submittedName>
</protein>
<dbReference type="PANTHER" id="PTHR38813:SF1">
    <property type="entry name" value="TOXIN RELE1-RELATED"/>
    <property type="match status" value="1"/>
</dbReference>
<sequence length="86" mass="10142">MHIKYSKTVVKYIDKLDKPTKQRIKKAIEGLTEEPPKGDIKLLQGYTDGRKRLRVGKYRIIYNYLPDGKIEILYIINIDSRGEIYK</sequence>
<reference evidence="2" key="1">
    <citation type="journal article" date="2021" name="PeerJ">
        <title>Extensive microbial diversity within the chicken gut microbiome revealed by metagenomics and culture.</title>
        <authorList>
            <person name="Gilroy R."/>
            <person name="Ravi A."/>
            <person name="Getino M."/>
            <person name="Pursley I."/>
            <person name="Horton D.L."/>
            <person name="Alikhan N.F."/>
            <person name="Baker D."/>
            <person name="Gharbi K."/>
            <person name="Hall N."/>
            <person name="Watson M."/>
            <person name="Adriaenssens E.M."/>
            <person name="Foster-Nyarko E."/>
            <person name="Jarju S."/>
            <person name="Secka A."/>
            <person name="Antonio M."/>
            <person name="Oren A."/>
            <person name="Chaudhuri R.R."/>
            <person name="La Ragione R."/>
            <person name="Hildebrand F."/>
            <person name="Pallen M.J."/>
        </authorList>
    </citation>
    <scope>NUCLEOTIDE SEQUENCE</scope>
    <source>
        <strain evidence="2">ChiSjej2B20-11307</strain>
    </source>
</reference>
<dbReference type="EMBL" id="DXAK01000012">
    <property type="protein sequence ID" value="HJA05986.1"/>
    <property type="molecule type" value="Genomic_DNA"/>
</dbReference>
<proteinExistence type="predicted"/>
<dbReference type="InterPro" id="IPR035093">
    <property type="entry name" value="RelE/ParE_toxin_dom_sf"/>
</dbReference>
<dbReference type="SUPFAM" id="SSF143011">
    <property type="entry name" value="RelE-like"/>
    <property type="match status" value="1"/>
</dbReference>
<comment type="caution">
    <text evidence="2">The sequence shown here is derived from an EMBL/GenBank/DDBJ whole genome shotgun (WGS) entry which is preliminary data.</text>
</comment>
<dbReference type="InterPro" id="IPR052747">
    <property type="entry name" value="TA_system_RelE_toxin"/>
</dbReference>
<dbReference type="Pfam" id="PF05016">
    <property type="entry name" value="ParE_toxin"/>
    <property type="match status" value="1"/>
</dbReference>
<keyword evidence="1" id="KW-1277">Toxin-antitoxin system</keyword>
<evidence type="ECO:0000313" key="3">
    <source>
        <dbReference type="Proteomes" id="UP000824223"/>
    </source>
</evidence>
<dbReference type="AlphaFoldDB" id="A0A9D2KIX0"/>
<evidence type="ECO:0000256" key="1">
    <source>
        <dbReference type="ARBA" id="ARBA00022649"/>
    </source>
</evidence>
<name>A0A9D2KIX0_9FIRM</name>
<dbReference type="Gene3D" id="3.30.2310.20">
    <property type="entry name" value="RelE-like"/>
    <property type="match status" value="1"/>
</dbReference>
<reference evidence="2" key="2">
    <citation type="submission" date="2021-04" db="EMBL/GenBank/DDBJ databases">
        <authorList>
            <person name="Gilroy R."/>
        </authorList>
    </citation>
    <scope>NUCLEOTIDE SEQUENCE</scope>
    <source>
        <strain evidence="2">ChiSjej2B20-11307</strain>
    </source>
</reference>
<dbReference type="PANTHER" id="PTHR38813">
    <property type="match status" value="1"/>
</dbReference>
<organism evidence="2 3">
    <name type="scientific">Candidatus Mediterraneibacter pullicola</name>
    <dbReference type="NCBI Taxonomy" id="2838682"/>
    <lineage>
        <taxon>Bacteria</taxon>
        <taxon>Bacillati</taxon>
        <taxon>Bacillota</taxon>
        <taxon>Clostridia</taxon>
        <taxon>Lachnospirales</taxon>
        <taxon>Lachnospiraceae</taxon>
        <taxon>Mediterraneibacter</taxon>
    </lineage>
</organism>
<dbReference type="InterPro" id="IPR007712">
    <property type="entry name" value="RelE/ParE_toxin"/>
</dbReference>
<gene>
    <name evidence="2" type="ORF">H9798_02385</name>
</gene>